<dbReference type="SUPFAM" id="SSF118116">
    <property type="entry name" value="DNA mismatch repair protein MutL"/>
    <property type="match status" value="1"/>
</dbReference>
<keyword evidence="7" id="KW-0540">Nuclease</keyword>
<dbReference type="InterPro" id="IPR014721">
    <property type="entry name" value="Ribsml_uS5_D2-typ_fold_subgr"/>
</dbReference>
<dbReference type="Pfam" id="PF13589">
    <property type="entry name" value="HATPase_c_3"/>
    <property type="match status" value="1"/>
</dbReference>
<dbReference type="GO" id="GO:0140664">
    <property type="term" value="F:ATP-dependent DNA damage sensor activity"/>
    <property type="evidence" value="ECO:0007669"/>
    <property type="project" value="InterPro"/>
</dbReference>
<dbReference type="InterPro" id="IPR020667">
    <property type="entry name" value="DNA_mismatch_repair_MutL"/>
</dbReference>
<dbReference type="RefSeq" id="WP_148809330.1">
    <property type="nucleotide sequence ID" value="NZ_CP042243.1"/>
</dbReference>
<dbReference type="Gene3D" id="3.30.565.10">
    <property type="entry name" value="Histidine kinase-like ATPase, C-terminal domain"/>
    <property type="match status" value="1"/>
</dbReference>
<dbReference type="FunFam" id="3.30.565.10:FF:000003">
    <property type="entry name" value="DNA mismatch repair endonuclease MutL"/>
    <property type="match status" value="1"/>
</dbReference>
<dbReference type="GO" id="GO:0004519">
    <property type="term" value="F:endonuclease activity"/>
    <property type="evidence" value="ECO:0007669"/>
    <property type="project" value="UniProtKB-KW"/>
</dbReference>
<accession>A0A5C0SC20</accession>
<dbReference type="InterPro" id="IPR002099">
    <property type="entry name" value="MutL/Mlh/PMS"/>
</dbReference>
<dbReference type="GO" id="GO:0006298">
    <property type="term" value="P:mismatch repair"/>
    <property type="evidence" value="ECO:0007669"/>
    <property type="project" value="UniProtKB-UniRule"/>
</dbReference>
<dbReference type="PANTHER" id="PTHR10073">
    <property type="entry name" value="DNA MISMATCH REPAIR PROTEIN MLH, PMS, MUTL"/>
    <property type="match status" value="1"/>
</dbReference>
<dbReference type="Gene3D" id="3.30.1370.100">
    <property type="entry name" value="MutL, C-terminal domain, regulatory subdomain"/>
    <property type="match status" value="1"/>
</dbReference>
<dbReference type="Pfam" id="PF08676">
    <property type="entry name" value="MutL_C"/>
    <property type="match status" value="1"/>
</dbReference>
<feature type="domain" description="MutL C-terminal dimerisation" evidence="5">
    <location>
        <begin position="446"/>
        <end position="587"/>
    </location>
</feature>
<organism evidence="7 8">
    <name type="scientific">Crassaminicella thermophila</name>
    <dbReference type="NCBI Taxonomy" id="2599308"/>
    <lineage>
        <taxon>Bacteria</taxon>
        <taxon>Bacillati</taxon>
        <taxon>Bacillota</taxon>
        <taxon>Clostridia</taxon>
        <taxon>Eubacteriales</taxon>
        <taxon>Clostridiaceae</taxon>
        <taxon>Crassaminicella</taxon>
    </lineage>
</organism>
<dbReference type="Pfam" id="PF01119">
    <property type="entry name" value="DNA_mis_repair"/>
    <property type="match status" value="1"/>
</dbReference>
<dbReference type="InterPro" id="IPR014790">
    <property type="entry name" value="MutL_C"/>
</dbReference>
<keyword evidence="7" id="KW-0378">Hydrolase</keyword>
<keyword evidence="2 4" id="KW-0227">DNA damage</keyword>
<evidence type="ECO:0000256" key="3">
    <source>
        <dbReference type="ARBA" id="ARBA00023204"/>
    </source>
</evidence>
<feature type="domain" description="DNA mismatch repair protein S5" evidence="6">
    <location>
        <begin position="210"/>
        <end position="328"/>
    </location>
</feature>
<keyword evidence="7" id="KW-0255">Endonuclease</keyword>
<dbReference type="Gene3D" id="3.30.1540.20">
    <property type="entry name" value="MutL, C-terminal domain, dimerisation subdomain"/>
    <property type="match status" value="1"/>
</dbReference>
<sequence>MLKRIHKLDKLIANKIAAGEVVDRPVSVVKELVENAIDANASKIIVEIKEGGKTYIRITDDGIGIYESDVEIAFERHATSKIKDADDLNSILSLGFRGEALASIASVSQVELITKTEDSKTGTYLEIHGGEIIERKEIGCPKGTTFVIKNLFYNMPARYQFMKSNAVETGYISDLISKFALAYSNISFRFINNGTIVFTTSGSSSVINNIVSIYGKEIAKNMMYVSNRVKDISIEAYISKPTIARGNKKQQVFFVNGRYVKNKIISDAIEEAYKTLVKVNRFPICFIYLNIPPNRLDVNIHPTKTEIRFDDELYIKDFVVNTLRSKLLEENLIPSIGFEKSKKQLEGYQERIIDLPTCSDTIIKNTKNISEIKPNKEHEKDLVLEDKLSYHANNKVENKLVKATQKKEKINRNNISEFNQNTKTKNIVNEEKLNNKNSELIMNIRILGQIFNTYLIGQDDQTMFLIDQHAAHERILYDTLLKSYKERSAVSQKLLTPILVEVSFVEFEIVKKNVDIFNNLGFEVEEFGMNAFILRSVPVVFGEPEAKEFFMEVVDNFQKNINNSYDIKVEQIISMACKQAIKAKDKLDFVEIKELMKQLAKLENPFTCPHGRPIIVSMTKYEIERKFKRI</sequence>
<evidence type="ECO:0000313" key="8">
    <source>
        <dbReference type="Proteomes" id="UP000324646"/>
    </source>
</evidence>
<dbReference type="InterPro" id="IPR038973">
    <property type="entry name" value="MutL/Mlh/Pms-like"/>
</dbReference>
<dbReference type="Gene3D" id="3.30.230.10">
    <property type="match status" value="1"/>
</dbReference>
<dbReference type="GO" id="GO:0016887">
    <property type="term" value="F:ATP hydrolysis activity"/>
    <property type="evidence" value="ECO:0007669"/>
    <property type="project" value="InterPro"/>
</dbReference>
<keyword evidence="8" id="KW-1185">Reference proteome</keyword>
<dbReference type="HAMAP" id="MF_00149">
    <property type="entry name" value="DNA_mis_repair"/>
    <property type="match status" value="1"/>
</dbReference>
<dbReference type="PROSITE" id="PS00058">
    <property type="entry name" value="DNA_MISMATCH_REPAIR_1"/>
    <property type="match status" value="1"/>
</dbReference>
<name>A0A5C0SC20_CRATE</name>
<dbReference type="EMBL" id="CP042243">
    <property type="protein sequence ID" value="QEK12175.1"/>
    <property type="molecule type" value="Genomic_DNA"/>
</dbReference>
<dbReference type="SUPFAM" id="SSF55874">
    <property type="entry name" value="ATPase domain of HSP90 chaperone/DNA topoisomerase II/histidine kinase"/>
    <property type="match status" value="1"/>
</dbReference>
<dbReference type="PANTHER" id="PTHR10073:SF12">
    <property type="entry name" value="DNA MISMATCH REPAIR PROTEIN MLH1"/>
    <property type="match status" value="1"/>
</dbReference>
<evidence type="ECO:0000256" key="2">
    <source>
        <dbReference type="ARBA" id="ARBA00022763"/>
    </source>
</evidence>
<dbReference type="GO" id="GO:0030983">
    <property type="term" value="F:mismatched DNA binding"/>
    <property type="evidence" value="ECO:0007669"/>
    <property type="project" value="InterPro"/>
</dbReference>
<dbReference type="SMART" id="SM01340">
    <property type="entry name" value="DNA_mis_repair"/>
    <property type="match status" value="1"/>
</dbReference>
<dbReference type="InterPro" id="IPR042121">
    <property type="entry name" value="MutL_C_regsub"/>
</dbReference>
<dbReference type="InterPro" id="IPR014762">
    <property type="entry name" value="DNA_mismatch_repair_CS"/>
</dbReference>
<dbReference type="OrthoDB" id="9763467at2"/>
<dbReference type="AlphaFoldDB" id="A0A5C0SC20"/>
<dbReference type="KEGG" id="crs:FQB35_07190"/>
<dbReference type="NCBIfam" id="TIGR00585">
    <property type="entry name" value="mutl"/>
    <property type="match status" value="1"/>
</dbReference>
<dbReference type="SUPFAM" id="SSF54211">
    <property type="entry name" value="Ribosomal protein S5 domain 2-like"/>
    <property type="match status" value="1"/>
</dbReference>
<dbReference type="InterPro" id="IPR036890">
    <property type="entry name" value="HATPase_C_sf"/>
</dbReference>
<dbReference type="GO" id="GO:0005524">
    <property type="term" value="F:ATP binding"/>
    <property type="evidence" value="ECO:0007669"/>
    <property type="project" value="InterPro"/>
</dbReference>
<dbReference type="InterPro" id="IPR013507">
    <property type="entry name" value="DNA_mismatch_S5_2-like"/>
</dbReference>
<dbReference type="CDD" id="cd16926">
    <property type="entry name" value="HATPase_MutL-MLH-PMS-like"/>
    <property type="match status" value="1"/>
</dbReference>
<gene>
    <name evidence="4 7" type="primary">mutL</name>
    <name evidence="7" type="ORF">FQB35_07190</name>
</gene>
<proteinExistence type="inferred from homology"/>
<keyword evidence="3 4" id="KW-0234">DNA repair</keyword>
<dbReference type="Proteomes" id="UP000324646">
    <property type="component" value="Chromosome"/>
</dbReference>
<evidence type="ECO:0000313" key="7">
    <source>
        <dbReference type="EMBL" id="QEK12175.1"/>
    </source>
</evidence>
<evidence type="ECO:0000256" key="4">
    <source>
        <dbReference type="HAMAP-Rule" id="MF_00149"/>
    </source>
</evidence>
<dbReference type="GO" id="GO:0032300">
    <property type="term" value="C:mismatch repair complex"/>
    <property type="evidence" value="ECO:0007669"/>
    <property type="project" value="InterPro"/>
</dbReference>
<dbReference type="CDD" id="cd00782">
    <property type="entry name" value="MutL_Trans"/>
    <property type="match status" value="1"/>
</dbReference>
<dbReference type="InterPro" id="IPR020568">
    <property type="entry name" value="Ribosomal_Su5_D2-typ_SF"/>
</dbReference>
<evidence type="ECO:0000259" key="6">
    <source>
        <dbReference type="SMART" id="SM01340"/>
    </source>
</evidence>
<dbReference type="InterPro" id="IPR042120">
    <property type="entry name" value="MutL_C_dimsub"/>
</dbReference>
<evidence type="ECO:0000259" key="5">
    <source>
        <dbReference type="SMART" id="SM00853"/>
    </source>
</evidence>
<evidence type="ECO:0000256" key="1">
    <source>
        <dbReference type="ARBA" id="ARBA00006082"/>
    </source>
</evidence>
<comment type="function">
    <text evidence="4">This protein is involved in the repair of mismatches in DNA. It is required for dam-dependent methyl-directed DNA mismatch repair. May act as a 'molecular matchmaker', a protein that promotes the formation of a stable complex between two or more DNA-binding proteins in an ATP-dependent manner without itself being part of a final effector complex.</text>
</comment>
<dbReference type="InterPro" id="IPR037198">
    <property type="entry name" value="MutL_C_sf"/>
</dbReference>
<comment type="similarity">
    <text evidence="1 4">Belongs to the DNA mismatch repair MutL/HexB family.</text>
</comment>
<reference evidence="7 8" key="1">
    <citation type="submission" date="2019-07" db="EMBL/GenBank/DDBJ databases">
        <title>Complete genome of Crassaminicella thermophila SY095.</title>
        <authorList>
            <person name="Li X."/>
        </authorList>
    </citation>
    <scope>NUCLEOTIDE SEQUENCE [LARGE SCALE GENOMIC DNA]</scope>
    <source>
        <strain evidence="7 8">SY095</strain>
    </source>
</reference>
<protein>
    <recommendedName>
        <fullName evidence="4">DNA mismatch repair protein MutL</fullName>
    </recommendedName>
</protein>
<dbReference type="SMART" id="SM00853">
    <property type="entry name" value="MutL_C"/>
    <property type="match status" value="1"/>
</dbReference>